<evidence type="ECO:0000313" key="10">
    <source>
        <dbReference type="Proteomes" id="UP001485043"/>
    </source>
</evidence>
<feature type="transmembrane region" description="Helical" evidence="7">
    <location>
        <begin position="347"/>
        <end position="367"/>
    </location>
</feature>
<dbReference type="Pfam" id="PF00892">
    <property type="entry name" value="EamA"/>
    <property type="match status" value="2"/>
</dbReference>
<feature type="domain" description="EamA" evidence="8">
    <location>
        <begin position="224"/>
        <end position="330"/>
    </location>
</feature>
<dbReference type="InterPro" id="IPR000620">
    <property type="entry name" value="EamA_dom"/>
</dbReference>
<dbReference type="PANTHER" id="PTHR22911:SF6">
    <property type="entry name" value="SOLUTE CARRIER FAMILY 35 MEMBER G1"/>
    <property type="match status" value="1"/>
</dbReference>
<comment type="subcellular location">
    <subcellularLocation>
        <location evidence="1">Membrane</location>
        <topology evidence="1">Multi-pass membrane protein</topology>
    </subcellularLocation>
</comment>
<feature type="region of interest" description="Disordered" evidence="6">
    <location>
        <begin position="55"/>
        <end position="123"/>
    </location>
</feature>
<feature type="transmembrane region" description="Helical" evidence="7">
    <location>
        <begin position="261"/>
        <end position="279"/>
    </location>
</feature>
<feature type="transmembrane region" description="Helical" evidence="7">
    <location>
        <begin position="439"/>
        <end position="462"/>
    </location>
</feature>
<dbReference type="SUPFAM" id="SSF103481">
    <property type="entry name" value="Multidrug resistance efflux transporter EmrE"/>
    <property type="match status" value="2"/>
</dbReference>
<feature type="transmembrane region" description="Helical" evidence="7">
    <location>
        <begin position="186"/>
        <end position="207"/>
    </location>
</feature>
<evidence type="ECO:0000256" key="1">
    <source>
        <dbReference type="ARBA" id="ARBA00004141"/>
    </source>
</evidence>
<comment type="caution">
    <text evidence="9">The sequence shown here is derived from an EMBL/GenBank/DDBJ whole genome shotgun (WGS) entry which is preliminary data.</text>
</comment>
<reference evidence="9 10" key="1">
    <citation type="journal article" date="2024" name="Nat. Commun.">
        <title>Phylogenomics reveals the evolutionary origins of lichenization in chlorophyte algae.</title>
        <authorList>
            <person name="Puginier C."/>
            <person name="Libourel C."/>
            <person name="Otte J."/>
            <person name="Skaloud P."/>
            <person name="Haon M."/>
            <person name="Grisel S."/>
            <person name="Petersen M."/>
            <person name="Berrin J.G."/>
            <person name="Delaux P.M."/>
            <person name="Dal Grande F."/>
            <person name="Keller J."/>
        </authorList>
    </citation>
    <scope>NUCLEOTIDE SEQUENCE [LARGE SCALE GENOMIC DNA]</scope>
    <source>
        <strain evidence="9 10">SAG 2523</strain>
    </source>
</reference>
<gene>
    <name evidence="9" type="ORF">WJX84_008051</name>
</gene>
<sequence>MADKSSAAAANPSQDIELSFSERRREAAADSPAAAPAGEVPRPFVRLKARFYSHAESGSAPALLEKDREGAEPEISEFGIDSEPSWHGQLQPVSPAKSPTPVAPGRSTFWTRPDDPTAAKHQQGIFWQQMHRGPGESPSVQQETQASLQNEIAAHADKKPLASTPPGLTVPDAAAALLSDQITIGLLLYAISTVFAAGMNTCAKLLSEAPSSPPQNQTAKGKGGMPVFEILLVRSLLMTAVSGGAIVNSRISPWGSREKRTLLVVRGLLGFLSISGVYWSLKLLPLSDATVLQFIAPIFVAILAPLILHENPSRMDIAAIPICVAGVLLIAKPSFLFGQHTDRHLSHVGIIVGVGQAFFSAAVKVVLRILGKTESTHVMMFYMGGESSLLAGLLCAAIPNMFRRPKSGFEVVLLVFTGAFGYGSQATMTMALKRVKATAAMALSFIQMVWALILGFLVFSEIPSTTSLLGATLICGCTCLLSVITHLHIPSCSLTRVASCWHDISSTVLFCWHRLKQRLGSETAADQLPKRSRSAYERFPGDEEEWPSDRAQQTLNRPT</sequence>
<feature type="compositionally biased region" description="Polar residues" evidence="6">
    <location>
        <begin position="550"/>
        <end position="559"/>
    </location>
</feature>
<organism evidence="9 10">
    <name type="scientific">Apatococcus fuscideae</name>
    <dbReference type="NCBI Taxonomy" id="2026836"/>
    <lineage>
        <taxon>Eukaryota</taxon>
        <taxon>Viridiplantae</taxon>
        <taxon>Chlorophyta</taxon>
        <taxon>core chlorophytes</taxon>
        <taxon>Trebouxiophyceae</taxon>
        <taxon>Chlorellales</taxon>
        <taxon>Chlorellaceae</taxon>
        <taxon>Apatococcus</taxon>
    </lineage>
</organism>
<keyword evidence="4 7" id="KW-1133">Transmembrane helix</keyword>
<evidence type="ECO:0000313" key="9">
    <source>
        <dbReference type="EMBL" id="KAK9861929.1"/>
    </source>
</evidence>
<feature type="region of interest" description="Disordered" evidence="6">
    <location>
        <begin position="524"/>
        <end position="559"/>
    </location>
</feature>
<feature type="transmembrane region" description="Helical" evidence="7">
    <location>
        <begin position="227"/>
        <end position="249"/>
    </location>
</feature>
<keyword evidence="5 7" id="KW-0472">Membrane</keyword>
<proteinExistence type="inferred from homology"/>
<keyword evidence="10" id="KW-1185">Reference proteome</keyword>
<evidence type="ECO:0000259" key="8">
    <source>
        <dbReference type="Pfam" id="PF00892"/>
    </source>
</evidence>
<evidence type="ECO:0000256" key="3">
    <source>
        <dbReference type="ARBA" id="ARBA00022692"/>
    </source>
</evidence>
<feature type="domain" description="EamA" evidence="8">
    <location>
        <begin position="348"/>
        <end position="482"/>
    </location>
</feature>
<evidence type="ECO:0000256" key="7">
    <source>
        <dbReference type="SAM" id="Phobius"/>
    </source>
</evidence>
<evidence type="ECO:0000256" key="6">
    <source>
        <dbReference type="SAM" id="MobiDB-lite"/>
    </source>
</evidence>
<name>A0AAW1T046_9CHLO</name>
<evidence type="ECO:0000256" key="5">
    <source>
        <dbReference type="ARBA" id="ARBA00023136"/>
    </source>
</evidence>
<feature type="transmembrane region" description="Helical" evidence="7">
    <location>
        <begin position="315"/>
        <end position="335"/>
    </location>
</feature>
<feature type="region of interest" description="Disordered" evidence="6">
    <location>
        <begin position="1"/>
        <end position="40"/>
    </location>
</feature>
<dbReference type="AlphaFoldDB" id="A0AAW1T046"/>
<feature type="transmembrane region" description="Helical" evidence="7">
    <location>
        <begin position="411"/>
        <end position="432"/>
    </location>
</feature>
<dbReference type="EMBL" id="JALJOV010000680">
    <property type="protein sequence ID" value="KAK9861929.1"/>
    <property type="molecule type" value="Genomic_DNA"/>
</dbReference>
<keyword evidence="3 7" id="KW-0812">Transmembrane</keyword>
<evidence type="ECO:0000256" key="2">
    <source>
        <dbReference type="ARBA" id="ARBA00007635"/>
    </source>
</evidence>
<dbReference type="PANTHER" id="PTHR22911">
    <property type="entry name" value="ACYL-MALONYL CONDENSING ENZYME-RELATED"/>
    <property type="match status" value="1"/>
</dbReference>
<feature type="transmembrane region" description="Helical" evidence="7">
    <location>
        <begin position="291"/>
        <end position="308"/>
    </location>
</feature>
<dbReference type="InterPro" id="IPR037185">
    <property type="entry name" value="EmrE-like"/>
</dbReference>
<evidence type="ECO:0000256" key="4">
    <source>
        <dbReference type="ARBA" id="ARBA00022989"/>
    </source>
</evidence>
<dbReference type="Proteomes" id="UP001485043">
    <property type="component" value="Unassembled WGS sequence"/>
</dbReference>
<comment type="similarity">
    <text evidence="2">Belongs to the drug/metabolite transporter (DMT) superfamily. Plant drug/metabolite exporter (P-DME) (TC 2.A.7.4) family.</text>
</comment>
<dbReference type="GO" id="GO:0016020">
    <property type="term" value="C:membrane"/>
    <property type="evidence" value="ECO:0007669"/>
    <property type="project" value="UniProtKB-SubCell"/>
</dbReference>
<feature type="transmembrane region" description="Helical" evidence="7">
    <location>
        <begin position="468"/>
        <end position="489"/>
    </location>
</feature>
<accession>A0AAW1T046</accession>
<protein>
    <recommendedName>
        <fullName evidence="8">EamA domain-containing protein</fullName>
    </recommendedName>
</protein>